<evidence type="ECO:0000313" key="8">
    <source>
        <dbReference type="Proteomes" id="UP000525027"/>
    </source>
</evidence>
<feature type="transmembrane region" description="Helical" evidence="6">
    <location>
        <begin position="28"/>
        <end position="49"/>
    </location>
</feature>
<feature type="transmembrane region" description="Helical" evidence="6">
    <location>
        <begin position="151"/>
        <end position="172"/>
    </location>
</feature>
<evidence type="ECO:0000256" key="2">
    <source>
        <dbReference type="ARBA" id="ARBA00022692"/>
    </source>
</evidence>
<evidence type="ECO:0000256" key="5">
    <source>
        <dbReference type="ARBA" id="ARBA00049660"/>
    </source>
</evidence>
<feature type="transmembrane region" description="Helical" evidence="6">
    <location>
        <begin position="85"/>
        <end position="102"/>
    </location>
</feature>
<dbReference type="Gene3D" id="1.20.1080.10">
    <property type="entry name" value="Glycerol uptake facilitator protein"/>
    <property type="match status" value="1"/>
</dbReference>
<reference evidence="7 8" key="1">
    <citation type="journal article" date="2020" name="Biotechnol. Biofuels">
        <title>New insights from the biogas microbiome by comprehensive genome-resolved metagenomics of nearly 1600 species originating from multiple anaerobic digesters.</title>
        <authorList>
            <person name="Campanaro S."/>
            <person name="Treu L."/>
            <person name="Rodriguez-R L.M."/>
            <person name="Kovalovszki A."/>
            <person name="Ziels R.M."/>
            <person name="Maus I."/>
            <person name="Zhu X."/>
            <person name="Kougias P.G."/>
            <person name="Basile A."/>
            <person name="Luo G."/>
            <person name="Schluter A."/>
            <person name="Konstantinidis K.T."/>
            <person name="Angelidaki I."/>
        </authorList>
    </citation>
    <scope>NUCLEOTIDE SEQUENCE [LARGE SCALE GENOMIC DNA]</scope>
    <source>
        <strain evidence="7">AS25fmACSIPFO_94</strain>
    </source>
</reference>
<dbReference type="PANTHER" id="PTHR30520:SF6">
    <property type="entry name" value="FORMATE_NITRATE FAMILY TRANSPORTER (EUROFUNG)"/>
    <property type="match status" value="1"/>
</dbReference>
<dbReference type="PANTHER" id="PTHR30520">
    <property type="entry name" value="FORMATE TRANSPORTER-RELATED"/>
    <property type="match status" value="1"/>
</dbReference>
<comment type="caution">
    <text evidence="7">The sequence shown here is derived from an EMBL/GenBank/DDBJ whole genome shotgun (WGS) entry which is preliminary data.</text>
</comment>
<keyword evidence="3 6" id="KW-1133">Transmembrane helix</keyword>
<dbReference type="NCBIfam" id="TIGR00790">
    <property type="entry name" value="fnt"/>
    <property type="match status" value="1"/>
</dbReference>
<evidence type="ECO:0000256" key="6">
    <source>
        <dbReference type="SAM" id="Phobius"/>
    </source>
</evidence>
<feature type="transmembrane region" description="Helical" evidence="6">
    <location>
        <begin position="56"/>
        <end position="79"/>
    </location>
</feature>
<proteinExistence type="inferred from homology"/>
<dbReference type="EMBL" id="DURU01000011">
    <property type="protein sequence ID" value="HHZ03610.1"/>
    <property type="molecule type" value="Genomic_DNA"/>
</dbReference>
<sequence>MSFKSPADIANSACSAATGKCSLQISQMLFLGFLAGAYIGFGGFLYTVVTQDLSQYVGLGLSKLVGGASFTVGLMLVIIAGGELFTGNCLIPIGALAGCVTLKEIFKNWVVVYFANLIGSLFLAYLIYRTGLAGDAVGSNALKIASGKMSLPFGIAFFRGILCNWLVVLAVWMAMAAEDIVSKIFAIFFPIMAFVASGFEHSIANMYFMALGILLKNNEGLVSQAGLSSHSLDALSVSGFLNNIIPVTLGNIIGGVVFVALFYYLAYKDKIKA</sequence>
<dbReference type="GO" id="GO:0015499">
    <property type="term" value="F:formate transmembrane transporter activity"/>
    <property type="evidence" value="ECO:0007669"/>
    <property type="project" value="TreeGrafter"/>
</dbReference>
<dbReference type="Pfam" id="PF01226">
    <property type="entry name" value="Form_Nir_trans"/>
    <property type="match status" value="1"/>
</dbReference>
<dbReference type="AlphaFoldDB" id="A0A7V6ZCT4"/>
<dbReference type="RefSeq" id="WP_273001940.1">
    <property type="nucleotide sequence ID" value="NZ_DURU01000011.1"/>
</dbReference>
<evidence type="ECO:0000313" key="7">
    <source>
        <dbReference type="EMBL" id="HHZ03610.1"/>
    </source>
</evidence>
<dbReference type="InterPro" id="IPR023271">
    <property type="entry name" value="Aquaporin-like"/>
</dbReference>
<feature type="transmembrane region" description="Helical" evidence="6">
    <location>
        <begin position="109"/>
        <end position="128"/>
    </location>
</feature>
<gene>
    <name evidence="7" type="ORF">GX397_00705</name>
</gene>
<comment type="similarity">
    <text evidence="5">Belongs to the FNT transporter (TC 1.A.16) family.</text>
</comment>
<keyword evidence="2 6" id="KW-0812">Transmembrane</keyword>
<feature type="transmembrane region" description="Helical" evidence="6">
    <location>
        <begin position="244"/>
        <end position="266"/>
    </location>
</feature>
<organism evidence="7 8">
    <name type="scientific">Acetomicrobium hydrogeniformans</name>
    <dbReference type="NCBI Taxonomy" id="649746"/>
    <lineage>
        <taxon>Bacteria</taxon>
        <taxon>Thermotogati</taxon>
        <taxon>Synergistota</taxon>
        <taxon>Synergistia</taxon>
        <taxon>Synergistales</taxon>
        <taxon>Acetomicrobiaceae</taxon>
        <taxon>Acetomicrobium</taxon>
    </lineage>
</organism>
<dbReference type="InterPro" id="IPR024002">
    <property type="entry name" value="For/NO2_transpt_CS"/>
</dbReference>
<name>A0A7V6ZCT4_9BACT</name>
<comment type="subcellular location">
    <subcellularLocation>
        <location evidence="1">Membrane</location>
        <topology evidence="1">Multi-pass membrane protein</topology>
    </subcellularLocation>
</comment>
<dbReference type="GO" id="GO:0005886">
    <property type="term" value="C:plasma membrane"/>
    <property type="evidence" value="ECO:0007669"/>
    <property type="project" value="TreeGrafter"/>
</dbReference>
<keyword evidence="4 6" id="KW-0472">Membrane</keyword>
<accession>A0A7V6ZCT4</accession>
<dbReference type="InterPro" id="IPR000292">
    <property type="entry name" value="For/NO2_transpt"/>
</dbReference>
<feature type="transmembrane region" description="Helical" evidence="6">
    <location>
        <begin position="184"/>
        <end position="208"/>
    </location>
</feature>
<dbReference type="Proteomes" id="UP000525027">
    <property type="component" value="Unassembled WGS sequence"/>
</dbReference>
<evidence type="ECO:0000256" key="1">
    <source>
        <dbReference type="ARBA" id="ARBA00004141"/>
    </source>
</evidence>
<evidence type="ECO:0000256" key="3">
    <source>
        <dbReference type="ARBA" id="ARBA00022989"/>
    </source>
</evidence>
<evidence type="ECO:0000256" key="4">
    <source>
        <dbReference type="ARBA" id="ARBA00023136"/>
    </source>
</evidence>
<dbReference type="PROSITE" id="PS01005">
    <property type="entry name" value="FORMATE_NITRITE_TP_1"/>
    <property type="match status" value="1"/>
</dbReference>
<protein>
    <submittedName>
        <fullName evidence="7">Formate/nitrite transporter family protein</fullName>
    </submittedName>
</protein>